<feature type="region of interest" description="Disordered" evidence="4">
    <location>
        <begin position="59"/>
        <end position="91"/>
    </location>
</feature>
<dbReference type="GO" id="GO:0008353">
    <property type="term" value="F:RNA polymerase II CTD heptapeptide repeat kinase activity"/>
    <property type="evidence" value="ECO:0007669"/>
    <property type="project" value="TreeGrafter"/>
</dbReference>
<evidence type="ECO:0000256" key="1">
    <source>
        <dbReference type="ARBA" id="ARBA00022741"/>
    </source>
</evidence>
<feature type="compositionally biased region" description="Basic and acidic residues" evidence="4">
    <location>
        <begin position="64"/>
        <end position="82"/>
    </location>
</feature>
<dbReference type="SUPFAM" id="SSF56112">
    <property type="entry name" value="Protein kinase-like (PK-like)"/>
    <property type="match status" value="1"/>
</dbReference>
<dbReference type="PROSITE" id="PS50011">
    <property type="entry name" value="PROTEIN_KINASE_DOM"/>
    <property type="match status" value="1"/>
</dbReference>
<comment type="caution">
    <text evidence="6">The sequence shown here is derived from an EMBL/GenBank/DDBJ whole genome shotgun (WGS) entry which is preliminary data.</text>
</comment>
<evidence type="ECO:0000256" key="4">
    <source>
        <dbReference type="SAM" id="MobiDB-lite"/>
    </source>
</evidence>
<dbReference type="PANTHER" id="PTHR24056">
    <property type="entry name" value="CELL DIVISION PROTEIN KINASE"/>
    <property type="match status" value="1"/>
</dbReference>
<dbReference type="FunFam" id="3.30.200.20:FF:000021">
    <property type="entry name" value="probable serine/threonine-protein kinase At1g54610"/>
    <property type="match status" value="1"/>
</dbReference>
<reference evidence="6" key="1">
    <citation type="submission" date="2019-12" db="EMBL/GenBank/DDBJ databases">
        <title>Genome sequencing and annotation of Brassica cretica.</title>
        <authorList>
            <person name="Studholme D.J."/>
            <person name="Sarris P."/>
        </authorList>
    </citation>
    <scope>NUCLEOTIDE SEQUENCE</scope>
    <source>
        <strain evidence="6">PFS-109/04</strain>
        <tissue evidence="6">Leaf</tissue>
    </source>
</reference>
<proteinExistence type="predicted"/>
<dbReference type="AlphaFoldDB" id="A0A8S9N078"/>
<gene>
    <name evidence="6" type="ORF">F2Q69_00056158</name>
</gene>
<feature type="binding site" evidence="3">
    <location>
        <position position="150"/>
    </location>
    <ligand>
        <name>ATP</name>
        <dbReference type="ChEBI" id="CHEBI:30616"/>
    </ligand>
</feature>
<dbReference type="GO" id="GO:0000307">
    <property type="term" value="C:cyclin-dependent protein kinase holoenzyme complex"/>
    <property type="evidence" value="ECO:0007669"/>
    <property type="project" value="TreeGrafter"/>
</dbReference>
<protein>
    <recommendedName>
        <fullName evidence="5">Protein kinase domain-containing protein</fullName>
    </recommendedName>
</protein>
<feature type="region of interest" description="Disordered" evidence="4">
    <location>
        <begin position="1"/>
        <end position="29"/>
    </location>
</feature>
<evidence type="ECO:0000259" key="5">
    <source>
        <dbReference type="PROSITE" id="PS50011"/>
    </source>
</evidence>
<dbReference type="Proteomes" id="UP000712600">
    <property type="component" value="Unassembled WGS sequence"/>
</dbReference>
<evidence type="ECO:0000256" key="2">
    <source>
        <dbReference type="ARBA" id="ARBA00022840"/>
    </source>
</evidence>
<evidence type="ECO:0000313" key="7">
    <source>
        <dbReference type="Proteomes" id="UP000712600"/>
    </source>
</evidence>
<dbReference type="InterPro" id="IPR011009">
    <property type="entry name" value="Kinase-like_dom_sf"/>
</dbReference>
<evidence type="ECO:0000313" key="6">
    <source>
        <dbReference type="EMBL" id="KAF3489795.1"/>
    </source>
</evidence>
<dbReference type="GO" id="GO:0005634">
    <property type="term" value="C:nucleus"/>
    <property type="evidence" value="ECO:0007669"/>
    <property type="project" value="TreeGrafter"/>
</dbReference>
<keyword evidence="1 3" id="KW-0547">Nucleotide-binding</keyword>
<dbReference type="PANTHER" id="PTHR24056:SF372">
    <property type="entry name" value="PROTEIN KINASE DOMAIN-CONTAINING PROTEIN"/>
    <property type="match status" value="1"/>
</dbReference>
<dbReference type="Pfam" id="PF00069">
    <property type="entry name" value="Pkinase"/>
    <property type="match status" value="1"/>
</dbReference>
<dbReference type="SMART" id="SM00220">
    <property type="entry name" value="S_TKc"/>
    <property type="match status" value="1"/>
</dbReference>
<dbReference type="InterPro" id="IPR017441">
    <property type="entry name" value="Protein_kinase_ATP_BS"/>
</dbReference>
<feature type="compositionally biased region" description="Basic and acidic residues" evidence="4">
    <location>
        <begin position="19"/>
        <end position="29"/>
    </location>
</feature>
<feature type="region of interest" description="Disordered" evidence="4">
    <location>
        <begin position="257"/>
        <end position="277"/>
    </location>
</feature>
<name>A0A8S9N078_BRACR</name>
<dbReference type="PROSITE" id="PS00107">
    <property type="entry name" value="PROTEIN_KINASE_ATP"/>
    <property type="match status" value="1"/>
</dbReference>
<keyword evidence="2 3" id="KW-0067">ATP-binding</keyword>
<dbReference type="InterPro" id="IPR000719">
    <property type="entry name" value="Prot_kinase_dom"/>
</dbReference>
<dbReference type="Gene3D" id="3.30.200.20">
    <property type="entry name" value="Phosphorylase Kinase, domain 1"/>
    <property type="match status" value="1"/>
</dbReference>
<feature type="domain" description="Protein kinase" evidence="5">
    <location>
        <begin position="121"/>
        <end position="381"/>
    </location>
</feature>
<dbReference type="GO" id="GO:0032968">
    <property type="term" value="P:positive regulation of transcription elongation by RNA polymerase II"/>
    <property type="evidence" value="ECO:0007669"/>
    <property type="project" value="TreeGrafter"/>
</dbReference>
<accession>A0A8S9N078</accession>
<dbReference type="GO" id="GO:0005524">
    <property type="term" value="F:ATP binding"/>
    <property type="evidence" value="ECO:0007669"/>
    <property type="project" value="UniProtKB-UniRule"/>
</dbReference>
<sequence length="381" mass="42937">MGCVLGRPVSSSDSVSGSRHQDSTRVESKRIEVKETVATSIRIEAETISSIVVPVPGVDEIKEENEKPKGESKRSNKADPRKSNPPKHLIGEQVSAGWPSWLSEICGEALNGWLPRKADSFEKIEKIGSGTYSNVYKAKDLLTGNIVALKKVRCDVREKESLRFMAREILILRRLDHPNVIKLEGLVTSRMSSSLYLVFRYMHHDLAGLVASPDIKFTKQQFFTTYPLPCQPFDLPKYPPTKEIDAKRRDEEYRRLREKRKNAHENGRRRTKPRERAVRAMPVPEANAERMRMITHANAKSKSDKFPPPHQDGLLGFPMGLSRRFEPSEIPFSSTSFTSYANEPLEMWSGPLAPVEFTDIAAETRRSGGCGGGSMRMDVKV</sequence>
<feature type="compositionally biased region" description="Low complexity" evidence="4">
    <location>
        <begin position="1"/>
        <end position="18"/>
    </location>
</feature>
<organism evidence="6 7">
    <name type="scientific">Brassica cretica</name>
    <name type="common">Mustard</name>
    <dbReference type="NCBI Taxonomy" id="69181"/>
    <lineage>
        <taxon>Eukaryota</taxon>
        <taxon>Viridiplantae</taxon>
        <taxon>Streptophyta</taxon>
        <taxon>Embryophyta</taxon>
        <taxon>Tracheophyta</taxon>
        <taxon>Spermatophyta</taxon>
        <taxon>Magnoliopsida</taxon>
        <taxon>eudicotyledons</taxon>
        <taxon>Gunneridae</taxon>
        <taxon>Pentapetalae</taxon>
        <taxon>rosids</taxon>
        <taxon>malvids</taxon>
        <taxon>Brassicales</taxon>
        <taxon>Brassicaceae</taxon>
        <taxon>Brassiceae</taxon>
        <taxon>Brassica</taxon>
    </lineage>
</organism>
<feature type="compositionally biased region" description="Basic and acidic residues" evidence="4">
    <location>
        <begin position="263"/>
        <end position="277"/>
    </location>
</feature>
<dbReference type="InterPro" id="IPR050108">
    <property type="entry name" value="CDK"/>
</dbReference>
<evidence type="ECO:0000256" key="3">
    <source>
        <dbReference type="PROSITE-ProRule" id="PRU10141"/>
    </source>
</evidence>
<dbReference type="EMBL" id="QGKX02002183">
    <property type="protein sequence ID" value="KAF3489795.1"/>
    <property type="molecule type" value="Genomic_DNA"/>
</dbReference>